<gene>
    <name evidence="2" type="ORF">PIB30_068904</name>
</gene>
<comment type="caution">
    <text evidence="2">The sequence shown here is derived from an EMBL/GenBank/DDBJ whole genome shotgun (WGS) entry which is preliminary data.</text>
</comment>
<reference evidence="2 3" key="1">
    <citation type="journal article" date="2023" name="Plants (Basel)">
        <title>Bridging the Gap: Combining Genomics and Transcriptomics Approaches to Understand Stylosanthes scabra, an Orphan Legume from the Brazilian Caatinga.</title>
        <authorList>
            <person name="Ferreira-Neto J.R.C."/>
            <person name="da Silva M.D."/>
            <person name="Binneck E."/>
            <person name="de Melo N.F."/>
            <person name="da Silva R.H."/>
            <person name="de Melo A.L.T.M."/>
            <person name="Pandolfi V."/>
            <person name="Bustamante F.O."/>
            <person name="Brasileiro-Vidal A.C."/>
            <person name="Benko-Iseppon A.M."/>
        </authorList>
    </citation>
    <scope>NUCLEOTIDE SEQUENCE [LARGE SCALE GENOMIC DNA]</scope>
    <source>
        <tissue evidence="2">Leaves</tissue>
    </source>
</reference>
<dbReference type="Proteomes" id="UP001341840">
    <property type="component" value="Unassembled WGS sequence"/>
</dbReference>
<proteinExistence type="predicted"/>
<organism evidence="2 3">
    <name type="scientific">Stylosanthes scabra</name>
    <dbReference type="NCBI Taxonomy" id="79078"/>
    <lineage>
        <taxon>Eukaryota</taxon>
        <taxon>Viridiplantae</taxon>
        <taxon>Streptophyta</taxon>
        <taxon>Embryophyta</taxon>
        <taxon>Tracheophyta</taxon>
        <taxon>Spermatophyta</taxon>
        <taxon>Magnoliopsida</taxon>
        <taxon>eudicotyledons</taxon>
        <taxon>Gunneridae</taxon>
        <taxon>Pentapetalae</taxon>
        <taxon>rosids</taxon>
        <taxon>fabids</taxon>
        <taxon>Fabales</taxon>
        <taxon>Fabaceae</taxon>
        <taxon>Papilionoideae</taxon>
        <taxon>50 kb inversion clade</taxon>
        <taxon>dalbergioids sensu lato</taxon>
        <taxon>Dalbergieae</taxon>
        <taxon>Pterocarpus clade</taxon>
        <taxon>Stylosanthes</taxon>
    </lineage>
</organism>
<feature type="region of interest" description="Disordered" evidence="1">
    <location>
        <begin position="81"/>
        <end position="150"/>
    </location>
</feature>
<protein>
    <submittedName>
        <fullName evidence="2">Uncharacterized protein</fullName>
    </submittedName>
</protein>
<evidence type="ECO:0000256" key="1">
    <source>
        <dbReference type="SAM" id="MobiDB-lite"/>
    </source>
</evidence>
<dbReference type="EMBL" id="JASCZI010121575">
    <property type="protein sequence ID" value="MED6162278.1"/>
    <property type="molecule type" value="Genomic_DNA"/>
</dbReference>
<evidence type="ECO:0000313" key="2">
    <source>
        <dbReference type="EMBL" id="MED6162278.1"/>
    </source>
</evidence>
<accession>A0ABU6UQH4</accession>
<sequence length="150" mass="17068">MILACLRTSKENLLKKKENKRNQDWSTKYDADQFFQHDLCSLNWEYLELENPKSSDSNCIGKLTFGASICLEQPWESYSRRAGCPGAQNQRPAPRITPRQPRAGRPGAQNQRPAPRITPRCPSALAKHPVLMPKRQTPTPRRGNCPKAQE</sequence>
<evidence type="ECO:0000313" key="3">
    <source>
        <dbReference type="Proteomes" id="UP001341840"/>
    </source>
</evidence>
<name>A0ABU6UQH4_9FABA</name>
<keyword evidence="3" id="KW-1185">Reference proteome</keyword>